<feature type="signal peptide" evidence="3">
    <location>
        <begin position="1"/>
        <end position="26"/>
    </location>
</feature>
<dbReference type="RefSeq" id="WP_076546096.1">
    <property type="nucleotide sequence ID" value="NZ_FTNC01000033.1"/>
</dbReference>
<dbReference type="InterPro" id="IPR009742">
    <property type="entry name" value="Curlin_rpt"/>
</dbReference>
<dbReference type="OrthoDB" id="9991627at2"/>
<evidence type="ECO:0000313" key="4">
    <source>
        <dbReference type="EMBL" id="SIR53313.1"/>
    </source>
</evidence>
<dbReference type="Pfam" id="PF07012">
    <property type="entry name" value="Curlin_rpt"/>
    <property type="match status" value="1"/>
</dbReference>
<proteinExistence type="inferred from homology"/>
<evidence type="ECO:0000256" key="1">
    <source>
        <dbReference type="ARBA" id="ARBA00009766"/>
    </source>
</evidence>
<protein>
    <submittedName>
        <fullName evidence="4">Curlin associated repeat-containing protein</fullName>
    </submittedName>
</protein>
<sequence length="162" mass="18749">MLLNSINLKSVFCLLLIFIIALPVYAQEANVNSLNNNYKIEELYYDINTEQVIYQNFNYNFDFNYNNHLQSPKKAVIVQIGNNNFAEIKQGSKYISISSATASIYQYGNNNYAAAVQHNKNNRLKIGQYGNNNLVQVEQFRKNSSVFITQFGDNEKLKLYKY</sequence>
<name>A0A1N7BQ10_9FIRM</name>
<dbReference type="GO" id="GO:0009289">
    <property type="term" value="C:pilus"/>
    <property type="evidence" value="ECO:0007669"/>
    <property type="project" value="InterPro"/>
</dbReference>
<dbReference type="STRING" id="56779.SAMN05421834_13324"/>
<dbReference type="GO" id="GO:0007155">
    <property type="term" value="P:cell adhesion"/>
    <property type="evidence" value="ECO:0007669"/>
    <property type="project" value="InterPro"/>
</dbReference>
<comment type="similarity">
    <text evidence="1">Belongs to the CsgA/CsgB family.</text>
</comment>
<organism evidence="4 5">
    <name type="scientific">Halanaerobium kushneri</name>
    <dbReference type="NCBI Taxonomy" id="56779"/>
    <lineage>
        <taxon>Bacteria</taxon>
        <taxon>Bacillati</taxon>
        <taxon>Bacillota</taxon>
        <taxon>Clostridia</taxon>
        <taxon>Halanaerobiales</taxon>
        <taxon>Halanaerobiaceae</taxon>
        <taxon>Halanaerobium</taxon>
    </lineage>
</organism>
<evidence type="ECO:0000313" key="5">
    <source>
        <dbReference type="Proteomes" id="UP000185669"/>
    </source>
</evidence>
<feature type="chain" id="PRO_5012749215" evidence="3">
    <location>
        <begin position="27"/>
        <end position="162"/>
    </location>
</feature>
<dbReference type="Proteomes" id="UP000185669">
    <property type="component" value="Unassembled WGS sequence"/>
</dbReference>
<keyword evidence="5" id="KW-1185">Reference proteome</keyword>
<gene>
    <name evidence="4" type="ORF">SAMN05421834_13324</name>
</gene>
<keyword evidence="2 3" id="KW-0732">Signal</keyword>
<accession>A0A1N7BQ10</accession>
<evidence type="ECO:0000256" key="2">
    <source>
        <dbReference type="ARBA" id="ARBA00022729"/>
    </source>
</evidence>
<reference evidence="5" key="1">
    <citation type="submission" date="2017-01" db="EMBL/GenBank/DDBJ databases">
        <authorList>
            <person name="Varghese N."/>
            <person name="Submissions S."/>
        </authorList>
    </citation>
    <scope>NUCLEOTIDE SEQUENCE [LARGE SCALE GENOMIC DNA]</scope>
    <source>
        <strain evidence="5">ATCC 700103</strain>
    </source>
</reference>
<dbReference type="EMBL" id="FTNC01000033">
    <property type="protein sequence ID" value="SIR53313.1"/>
    <property type="molecule type" value="Genomic_DNA"/>
</dbReference>
<evidence type="ECO:0000256" key="3">
    <source>
        <dbReference type="SAM" id="SignalP"/>
    </source>
</evidence>
<dbReference type="AlphaFoldDB" id="A0A1N7BQ10"/>